<proteinExistence type="predicted"/>
<evidence type="ECO:0000313" key="2">
    <source>
        <dbReference type="EMBL" id="KAJ1175363.1"/>
    </source>
</evidence>
<feature type="region of interest" description="Disordered" evidence="1">
    <location>
        <begin position="42"/>
        <end position="122"/>
    </location>
</feature>
<sequence>MATANPAIGITRPELVKRQLENRPEESCTGYENEKVVLVHQQQELSDTSSEKTLIENNEPLIKATQGSKDLPEVRDSNTGIREEVLGPITGKEQPQPQPQPLVQRPENQNREGDANTLRPTLDIGELQKISLNSKGWNKEIEKDLKSADWVKDSSDKFYSLMEESDLSSGEHSSSESDSSVTSETGNKSSSNELTVRQLRRQRKCTKPRPNLQEGLESMTSTVGRTLKWDYSDIRLMDTPTINEQGPDNNNIEGDTGGSAKNVSLVGAEAGMLQSIYNLIKEFQTETRIESRRPRVATKRLQGTVRKVAKSCSEIEAKLCMMDERIGAVEEDVNALKQQSAARDDQLTDVMWKLGDFEN</sequence>
<feature type="compositionally biased region" description="Low complexity" evidence="1">
    <location>
        <begin position="167"/>
        <end position="184"/>
    </location>
</feature>
<feature type="region of interest" description="Disordered" evidence="1">
    <location>
        <begin position="1"/>
        <end position="28"/>
    </location>
</feature>
<keyword evidence="3" id="KW-1185">Reference proteome</keyword>
<feature type="compositionally biased region" description="Basic residues" evidence="1">
    <location>
        <begin position="198"/>
        <end position="207"/>
    </location>
</feature>
<feature type="compositionally biased region" description="Basic and acidic residues" evidence="1">
    <location>
        <begin position="70"/>
        <end position="85"/>
    </location>
</feature>
<feature type="region of interest" description="Disordered" evidence="1">
    <location>
        <begin position="163"/>
        <end position="219"/>
    </location>
</feature>
<feature type="compositionally biased region" description="Polar residues" evidence="1">
    <location>
        <begin position="185"/>
        <end position="195"/>
    </location>
</feature>
<gene>
    <name evidence="2" type="ORF">NDU88_000651</name>
</gene>
<evidence type="ECO:0000256" key="1">
    <source>
        <dbReference type="SAM" id="MobiDB-lite"/>
    </source>
</evidence>
<accession>A0AAV7TG26</accession>
<evidence type="ECO:0000313" key="3">
    <source>
        <dbReference type="Proteomes" id="UP001066276"/>
    </source>
</evidence>
<dbReference type="EMBL" id="JANPWB010000006">
    <property type="protein sequence ID" value="KAJ1175363.1"/>
    <property type="molecule type" value="Genomic_DNA"/>
</dbReference>
<comment type="caution">
    <text evidence="2">The sequence shown here is derived from an EMBL/GenBank/DDBJ whole genome shotgun (WGS) entry which is preliminary data.</text>
</comment>
<reference evidence="2" key="1">
    <citation type="journal article" date="2022" name="bioRxiv">
        <title>Sequencing and chromosome-scale assembly of the giantPleurodeles waltlgenome.</title>
        <authorList>
            <person name="Brown T."/>
            <person name="Elewa A."/>
            <person name="Iarovenko S."/>
            <person name="Subramanian E."/>
            <person name="Araus A.J."/>
            <person name="Petzold A."/>
            <person name="Susuki M."/>
            <person name="Suzuki K.-i.T."/>
            <person name="Hayashi T."/>
            <person name="Toyoda A."/>
            <person name="Oliveira C."/>
            <person name="Osipova E."/>
            <person name="Leigh N.D."/>
            <person name="Simon A."/>
            <person name="Yun M.H."/>
        </authorList>
    </citation>
    <scope>NUCLEOTIDE SEQUENCE</scope>
    <source>
        <strain evidence="2">20211129_DDA</strain>
        <tissue evidence="2">Liver</tissue>
    </source>
</reference>
<protein>
    <submittedName>
        <fullName evidence="2">Uncharacterized protein</fullName>
    </submittedName>
</protein>
<feature type="compositionally biased region" description="Basic and acidic residues" evidence="1">
    <location>
        <begin position="14"/>
        <end position="28"/>
    </location>
</feature>
<dbReference type="Proteomes" id="UP001066276">
    <property type="component" value="Chromosome 3_2"/>
</dbReference>
<dbReference type="AlphaFoldDB" id="A0AAV7TG26"/>
<name>A0AAV7TG26_PLEWA</name>
<organism evidence="2 3">
    <name type="scientific">Pleurodeles waltl</name>
    <name type="common">Iberian ribbed newt</name>
    <dbReference type="NCBI Taxonomy" id="8319"/>
    <lineage>
        <taxon>Eukaryota</taxon>
        <taxon>Metazoa</taxon>
        <taxon>Chordata</taxon>
        <taxon>Craniata</taxon>
        <taxon>Vertebrata</taxon>
        <taxon>Euteleostomi</taxon>
        <taxon>Amphibia</taxon>
        <taxon>Batrachia</taxon>
        <taxon>Caudata</taxon>
        <taxon>Salamandroidea</taxon>
        <taxon>Salamandridae</taxon>
        <taxon>Pleurodelinae</taxon>
        <taxon>Pleurodeles</taxon>
    </lineage>
</organism>